<protein>
    <recommendedName>
        <fullName evidence="3">Magnesium transport protein CorA</fullName>
    </recommendedName>
</protein>
<dbReference type="GO" id="GO:0005886">
    <property type="term" value="C:plasma membrane"/>
    <property type="evidence" value="ECO:0007669"/>
    <property type="project" value="UniProtKB-SubCell"/>
</dbReference>
<keyword evidence="5" id="KW-1003">Cell membrane</keyword>
<keyword evidence="6" id="KW-0997">Cell inner membrane</keyword>
<evidence type="ECO:0000256" key="10">
    <source>
        <dbReference type="ARBA" id="ARBA00023065"/>
    </source>
</evidence>
<dbReference type="EMBL" id="JAABNR010000006">
    <property type="protein sequence ID" value="NBZ87486.1"/>
    <property type="molecule type" value="Genomic_DNA"/>
</dbReference>
<dbReference type="GO" id="GO:0015087">
    <property type="term" value="F:cobalt ion transmembrane transporter activity"/>
    <property type="evidence" value="ECO:0007669"/>
    <property type="project" value="TreeGrafter"/>
</dbReference>
<dbReference type="CDD" id="cd12837">
    <property type="entry name" value="EcCorA-like_u1"/>
    <property type="match status" value="1"/>
</dbReference>
<keyword evidence="9 13" id="KW-1133">Transmembrane helix</keyword>
<evidence type="ECO:0000256" key="1">
    <source>
        <dbReference type="ARBA" id="ARBA00004429"/>
    </source>
</evidence>
<evidence type="ECO:0000313" key="15">
    <source>
        <dbReference type="Proteomes" id="UP001193501"/>
    </source>
</evidence>
<keyword evidence="10" id="KW-0406">Ion transport</keyword>
<evidence type="ECO:0000313" key="14">
    <source>
        <dbReference type="EMBL" id="NBZ87486.1"/>
    </source>
</evidence>
<organism evidence="14 15">
    <name type="scientific">Stagnihabitans tardus</name>
    <dbReference type="NCBI Taxonomy" id="2699202"/>
    <lineage>
        <taxon>Bacteria</taxon>
        <taxon>Pseudomonadati</taxon>
        <taxon>Pseudomonadota</taxon>
        <taxon>Alphaproteobacteria</taxon>
        <taxon>Rhodobacterales</taxon>
        <taxon>Paracoccaceae</taxon>
        <taxon>Stagnihabitans</taxon>
    </lineage>
</organism>
<evidence type="ECO:0000256" key="13">
    <source>
        <dbReference type="SAM" id="Phobius"/>
    </source>
</evidence>
<evidence type="ECO:0000256" key="4">
    <source>
        <dbReference type="ARBA" id="ARBA00022448"/>
    </source>
</evidence>
<keyword evidence="4" id="KW-0813">Transport</keyword>
<dbReference type="InterPro" id="IPR002523">
    <property type="entry name" value="MgTranspt_CorA/ZnTranspt_ZntB"/>
</dbReference>
<keyword evidence="7 13" id="KW-0812">Transmembrane</keyword>
<evidence type="ECO:0000256" key="3">
    <source>
        <dbReference type="ARBA" id="ARBA00019439"/>
    </source>
</evidence>
<evidence type="ECO:0000256" key="12">
    <source>
        <dbReference type="ARBA" id="ARBA00034269"/>
    </source>
</evidence>
<evidence type="ECO:0000256" key="7">
    <source>
        <dbReference type="ARBA" id="ARBA00022692"/>
    </source>
</evidence>
<dbReference type="GO" id="GO:0015099">
    <property type="term" value="F:nickel cation transmembrane transporter activity"/>
    <property type="evidence" value="ECO:0007669"/>
    <property type="project" value="TreeGrafter"/>
</dbReference>
<evidence type="ECO:0000256" key="11">
    <source>
        <dbReference type="ARBA" id="ARBA00023136"/>
    </source>
</evidence>
<keyword evidence="11 13" id="KW-0472">Membrane</keyword>
<dbReference type="FunFam" id="1.20.58.340:FF:000001">
    <property type="entry name" value="Magnesium transport protein CorA"/>
    <property type="match status" value="1"/>
</dbReference>
<gene>
    <name evidence="14" type="ORF">GV832_07830</name>
</gene>
<dbReference type="AlphaFoldDB" id="A0AAE5BU62"/>
<dbReference type="Pfam" id="PF01544">
    <property type="entry name" value="CorA"/>
    <property type="match status" value="1"/>
</dbReference>
<feature type="transmembrane region" description="Helical" evidence="13">
    <location>
        <begin position="291"/>
        <end position="311"/>
    </location>
</feature>
<evidence type="ECO:0000256" key="2">
    <source>
        <dbReference type="ARBA" id="ARBA00009765"/>
    </source>
</evidence>
<name>A0AAE5BU62_9RHOB</name>
<reference evidence="14" key="1">
    <citation type="submission" date="2020-01" db="EMBL/GenBank/DDBJ databases">
        <authorList>
            <person name="Chen W.-M."/>
        </authorList>
    </citation>
    <scope>NUCLEOTIDE SEQUENCE</scope>
    <source>
        <strain evidence="14">CYK-10</strain>
    </source>
</reference>
<keyword evidence="8" id="KW-0460">Magnesium</keyword>
<feature type="transmembrane region" description="Helical" evidence="13">
    <location>
        <begin position="257"/>
        <end position="279"/>
    </location>
</feature>
<dbReference type="InterPro" id="IPR050829">
    <property type="entry name" value="CorA_MIT"/>
</dbReference>
<evidence type="ECO:0000256" key="6">
    <source>
        <dbReference type="ARBA" id="ARBA00022519"/>
    </source>
</evidence>
<comment type="subcellular location">
    <subcellularLocation>
        <location evidence="1">Cell inner membrane</location>
        <topology evidence="1">Multi-pass membrane protein</topology>
    </subcellularLocation>
</comment>
<evidence type="ECO:0000256" key="9">
    <source>
        <dbReference type="ARBA" id="ARBA00022989"/>
    </source>
</evidence>
<dbReference type="PANTHER" id="PTHR47685">
    <property type="entry name" value="MAGNESIUM TRANSPORT PROTEIN CORA"/>
    <property type="match status" value="1"/>
</dbReference>
<accession>A0AAE5BU62</accession>
<dbReference type="InterPro" id="IPR045863">
    <property type="entry name" value="CorA_TM1_TM2"/>
</dbReference>
<comment type="catalytic activity">
    <reaction evidence="12">
        <text>Mg(2+)(in) = Mg(2+)(out)</text>
        <dbReference type="Rhea" id="RHEA:29827"/>
        <dbReference type="ChEBI" id="CHEBI:18420"/>
    </reaction>
</comment>
<dbReference type="Proteomes" id="UP001193501">
    <property type="component" value="Unassembled WGS sequence"/>
</dbReference>
<dbReference type="SUPFAM" id="SSF144083">
    <property type="entry name" value="Magnesium transport protein CorA, transmembrane region"/>
    <property type="match status" value="1"/>
</dbReference>
<keyword evidence="15" id="KW-1185">Reference proteome</keyword>
<dbReference type="InterPro" id="IPR045861">
    <property type="entry name" value="CorA_cytoplasmic_dom"/>
</dbReference>
<dbReference type="GO" id="GO:0015095">
    <property type="term" value="F:magnesium ion transmembrane transporter activity"/>
    <property type="evidence" value="ECO:0007669"/>
    <property type="project" value="TreeGrafter"/>
</dbReference>
<evidence type="ECO:0000256" key="5">
    <source>
        <dbReference type="ARBA" id="ARBA00022475"/>
    </source>
</evidence>
<comment type="caution">
    <text evidence="14">The sequence shown here is derived from an EMBL/GenBank/DDBJ whole genome shotgun (WGS) entry which is preliminary data.</text>
</comment>
<comment type="similarity">
    <text evidence="2">Belongs to the CorA metal ion transporter (MIT) (TC 1.A.35) family.</text>
</comment>
<dbReference type="RefSeq" id="WP_168774299.1">
    <property type="nucleotide sequence ID" value="NZ_JAABNR010000006.1"/>
</dbReference>
<dbReference type="Gene3D" id="1.20.58.340">
    <property type="entry name" value="Magnesium transport protein CorA, transmembrane region"/>
    <property type="match status" value="1"/>
</dbReference>
<dbReference type="SUPFAM" id="SSF143865">
    <property type="entry name" value="CorA soluble domain-like"/>
    <property type="match status" value="1"/>
</dbReference>
<sequence length="317" mass="34729">MLFAYRSEGETLIQTLPEAALWIDLAKPEAEEAALVAPFVPEIPTLEDLEEIEISARLYREGGFDIMTILVPGLSRDDLVTPINGPVAFLKGGGRLVTVRYHIPRPFETYPARAGKLGLGCATPERIFLGLCEEIIGRIADLLEGAGRALDRITHDLFAPKAAPTAAFLQEALETAGRQSDMVANCRLSLLTLDRALGFFRVGLEDRGQAEPHKATIIGLSRDVQALEVHGDYLTARVAQVTDATLGMINLAQNTTVRIVSVVAVLFLPPTLIASVYGMNFRQMPELDYPWGYPAALVLMVLSALVTFGIFKWKKWL</sequence>
<evidence type="ECO:0000256" key="8">
    <source>
        <dbReference type="ARBA" id="ARBA00022842"/>
    </source>
</evidence>
<dbReference type="PANTHER" id="PTHR47685:SF1">
    <property type="entry name" value="MAGNESIUM TRANSPORT PROTEIN CORA"/>
    <property type="match status" value="1"/>
</dbReference>
<proteinExistence type="inferred from homology"/>